<reference evidence="3" key="1">
    <citation type="submission" date="2016-10" db="EMBL/GenBank/DDBJ databases">
        <authorList>
            <person name="Varghese N."/>
            <person name="Submissions S."/>
        </authorList>
    </citation>
    <scope>NUCLEOTIDE SEQUENCE [LARGE SCALE GENOMIC DNA]</scope>
    <source>
        <strain evidence="3">DSM 21743</strain>
    </source>
</reference>
<evidence type="ECO:0000313" key="3">
    <source>
        <dbReference type="Proteomes" id="UP000198825"/>
    </source>
</evidence>
<evidence type="ECO:0000256" key="1">
    <source>
        <dbReference type="SAM" id="MobiDB-lite"/>
    </source>
</evidence>
<dbReference type="EMBL" id="LT629799">
    <property type="protein sequence ID" value="SDV00456.1"/>
    <property type="molecule type" value="Genomic_DNA"/>
</dbReference>
<protein>
    <submittedName>
        <fullName evidence="2">Uncharacterized protein</fullName>
    </submittedName>
</protein>
<feature type="region of interest" description="Disordered" evidence="1">
    <location>
        <begin position="203"/>
        <end position="222"/>
    </location>
</feature>
<name>A0A1H2N6N8_9ACTN</name>
<gene>
    <name evidence="2" type="ORF">SAMN04488544_3321</name>
</gene>
<dbReference type="RefSeq" id="WP_091076773.1">
    <property type="nucleotide sequence ID" value="NZ_LT629799.1"/>
</dbReference>
<evidence type="ECO:0000313" key="2">
    <source>
        <dbReference type="EMBL" id="SDV00456.1"/>
    </source>
</evidence>
<sequence length="222" mass="24807">MSLNGIELAGHREQLEAYRLERASHPAWNPLPEPERNATDEHADEIGDYVSRYNQRIREVEEDRGLSDEGKLELKARIYEEAQAKVGAMRAASDEIVSSRTNELTRSLFGITSSMDETSFRDARARVAKADPQALCDLMDEAEALGDRTLLRAGFARAWEKSREDSRLTSPVWAGIVEEYVRQNPSTAPKVAELSNLLTGPGLTGQQVRKAQTTVRKPKGIR</sequence>
<keyword evidence="3" id="KW-1185">Reference proteome</keyword>
<dbReference type="AlphaFoldDB" id="A0A1H2N6N8"/>
<feature type="compositionally biased region" description="Polar residues" evidence="1">
    <location>
        <begin position="204"/>
        <end position="215"/>
    </location>
</feature>
<dbReference type="STRING" id="546874.SAMN04488544_3321"/>
<proteinExistence type="predicted"/>
<organism evidence="2 3">
    <name type="scientific">Microlunatus sagamiharensis</name>
    <dbReference type="NCBI Taxonomy" id="546874"/>
    <lineage>
        <taxon>Bacteria</taxon>
        <taxon>Bacillati</taxon>
        <taxon>Actinomycetota</taxon>
        <taxon>Actinomycetes</taxon>
        <taxon>Propionibacteriales</taxon>
        <taxon>Propionibacteriaceae</taxon>
        <taxon>Microlunatus</taxon>
    </lineage>
</organism>
<accession>A0A1H2N6N8</accession>
<dbReference type="OrthoDB" id="4762242at2"/>
<dbReference type="Proteomes" id="UP000198825">
    <property type="component" value="Chromosome I"/>
</dbReference>